<dbReference type="Proteomes" id="UP001500194">
    <property type="component" value="Unassembled WGS sequence"/>
</dbReference>
<dbReference type="EMBL" id="BAAADU010000002">
    <property type="protein sequence ID" value="GAA0659561.1"/>
    <property type="molecule type" value="Genomic_DNA"/>
</dbReference>
<dbReference type="RefSeq" id="WP_264476822.1">
    <property type="nucleotide sequence ID" value="NZ_BAAADU010000002.1"/>
</dbReference>
<keyword evidence="1" id="KW-0472">Membrane</keyword>
<evidence type="ECO:0000313" key="2">
    <source>
        <dbReference type="EMBL" id="GAA0659561.1"/>
    </source>
</evidence>
<protein>
    <recommendedName>
        <fullName evidence="4">ABC transporter permease</fullName>
    </recommendedName>
</protein>
<proteinExistence type="predicted"/>
<evidence type="ECO:0008006" key="4">
    <source>
        <dbReference type="Google" id="ProtNLM"/>
    </source>
</evidence>
<evidence type="ECO:0000256" key="1">
    <source>
        <dbReference type="SAM" id="Phobius"/>
    </source>
</evidence>
<gene>
    <name evidence="2" type="ORF">GCM10009019_25140</name>
</gene>
<reference evidence="2 3" key="1">
    <citation type="journal article" date="2019" name="Int. J. Syst. Evol. Microbiol.">
        <title>The Global Catalogue of Microorganisms (GCM) 10K type strain sequencing project: providing services to taxonomists for standard genome sequencing and annotation.</title>
        <authorList>
            <consortium name="The Broad Institute Genomics Platform"/>
            <consortium name="The Broad Institute Genome Sequencing Center for Infectious Disease"/>
            <person name="Wu L."/>
            <person name="Ma J."/>
        </authorList>
    </citation>
    <scope>NUCLEOTIDE SEQUENCE [LARGE SCALE GENOMIC DNA]</scope>
    <source>
        <strain evidence="2 3">JCM 16327</strain>
    </source>
</reference>
<feature type="transmembrane region" description="Helical" evidence="1">
    <location>
        <begin position="20"/>
        <end position="40"/>
    </location>
</feature>
<accession>A0AAV3T372</accession>
<keyword evidence="3" id="KW-1185">Reference proteome</keyword>
<organism evidence="2 3">
    <name type="scientific">Salarchaeum japonicum</name>
    <dbReference type="NCBI Taxonomy" id="555573"/>
    <lineage>
        <taxon>Archaea</taxon>
        <taxon>Methanobacteriati</taxon>
        <taxon>Methanobacteriota</taxon>
        <taxon>Stenosarchaea group</taxon>
        <taxon>Halobacteria</taxon>
        <taxon>Halobacteriales</taxon>
        <taxon>Halobacteriaceae</taxon>
    </lineage>
</organism>
<name>A0AAV3T372_9EURY</name>
<keyword evidence="1" id="KW-1133">Transmembrane helix</keyword>
<comment type="caution">
    <text evidence="2">The sequence shown here is derived from an EMBL/GenBank/DDBJ whole genome shotgun (WGS) entry which is preliminary data.</text>
</comment>
<sequence length="43" mass="4679">MSVQSFDHPSWTAALGTLVSYLLVLAGMTVLFFGVPYLLFTAL</sequence>
<keyword evidence="1" id="KW-0812">Transmembrane</keyword>
<dbReference type="AlphaFoldDB" id="A0AAV3T372"/>
<evidence type="ECO:0000313" key="3">
    <source>
        <dbReference type="Proteomes" id="UP001500194"/>
    </source>
</evidence>
<dbReference type="GeneID" id="76042421"/>